<evidence type="ECO:0000313" key="3">
    <source>
        <dbReference type="Proteomes" id="UP000243528"/>
    </source>
</evidence>
<organism evidence="2 3">
    <name type="scientific">Haloactinopolyspora alba</name>
    <dbReference type="NCBI Taxonomy" id="648780"/>
    <lineage>
        <taxon>Bacteria</taxon>
        <taxon>Bacillati</taxon>
        <taxon>Actinomycetota</taxon>
        <taxon>Actinomycetes</taxon>
        <taxon>Jiangellales</taxon>
        <taxon>Jiangellaceae</taxon>
        <taxon>Haloactinopolyspora</taxon>
    </lineage>
</organism>
<evidence type="ECO:0000256" key="1">
    <source>
        <dbReference type="SAM" id="MobiDB-lite"/>
    </source>
</evidence>
<dbReference type="EMBL" id="PYGE01000006">
    <property type="protein sequence ID" value="PSL04151.1"/>
    <property type="molecule type" value="Genomic_DNA"/>
</dbReference>
<evidence type="ECO:0000313" key="2">
    <source>
        <dbReference type="EMBL" id="PSL04151.1"/>
    </source>
</evidence>
<gene>
    <name evidence="2" type="ORF">CLV30_106156</name>
</gene>
<comment type="caution">
    <text evidence="2">The sequence shown here is derived from an EMBL/GenBank/DDBJ whole genome shotgun (WGS) entry which is preliminary data.</text>
</comment>
<name>A0A2P8E3W1_9ACTN</name>
<protein>
    <submittedName>
        <fullName evidence="2">Uncharacterized protein</fullName>
    </submittedName>
</protein>
<reference evidence="2 3" key="1">
    <citation type="submission" date="2018-03" db="EMBL/GenBank/DDBJ databases">
        <title>Genomic Encyclopedia of Archaeal and Bacterial Type Strains, Phase II (KMG-II): from individual species to whole genera.</title>
        <authorList>
            <person name="Goeker M."/>
        </authorList>
    </citation>
    <scope>NUCLEOTIDE SEQUENCE [LARGE SCALE GENOMIC DNA]</scope>
    <source>
        <strain evidence="2 3">DSM 45211</strain>
    </source>
</reference>
<accession>A0A2P8E3W1</accession>
<proteinExistence type="predicted"/>
<keyword evidence="3" id="KW-1185">Reference proteome</keyword>
<feature type="region of interest" description="Disordered" evidence="1">
    <location>
        <begin position="61"/>
        <end position="88"/>
    </location>
</feature>
<dbReference type="Proteomes" id="UP000243528">
    <property type="component" value="Unassembled WGS sequence"/>
</dbReference>
<dbReference type="AlphaFoldDB" id="A0A2P8E3W1"/>
<sequence length="139" mass="15303">MAARRVTRVEFEDAGAGRVAASVEDDALRLEDRGDGHHVYIAAEDVPELIAWLTDTFPKPELEREPQIGDTIEVLTDGPSHPEPDMPRRIGYHAFRKGALATLTSTSSEPDACVEARGVHHRDGYLLTQTLGRGDFKLV</sequence>